<dbReference type="PANTHER" id="PTHR23026:SF125">
    <property type="entry name" value="OXYGEN-INSENSITIVE NAD(P)H NITROREDUCTASE"/>
    <property type="match status" value="1"/>
</dbReference>
<evidence type="ECO:0000256" key="6">
    <source>
        <dbReference type="ARBA" id="ARBA00023002"/>
    </source>
</evidence>
<dbReference type="Gene3D" id="3.40.109.10">
    <property type="entry name" value="NADH Oxidase"/>
    <property type="match status" value="1"/>
</dbReference>
<protein>
    <submittedName>
        <fullName evidence="9">NAD(P)H-dependent oxidoreductase</fullName>
    </submittedName>
</protein>
<accession>A0A930YSL4</accession>
<proteinExistence type="inferred from homology"/>
<dbReference type="GO" id="GO:0005829">
    <property type="term" value="C:cytosol"/>
    <property type="evidence" value="ECO:0007669"/>
    <property type="project" value="TreeGrafter"/>
</dbReference>
<dbReference type="InterPro" id="IPR000415">
    <property type="entry name" value="Nitroreductase-like"/>
</dbReference>
<organism evidence="9 10">
    <name type="scientific">Lancefieldella parvula</name>
    <dbReference type="NCBI Taxonomy" id="1382"/>
    <lineage>
        <taxon>Bacteria</taxon>
        <taxon>Bacillati</taxon>
        <taxon>Actinomycetota</taxon>
        <taxon>Coriobacteriia</taxon>
        <taxon>Coriobacteriales</taxon>
        <taxon>Atopobiaceae</taxon>
        <taxon>Lancefieldella</taxon>
    </lineage>
</organism>
<sequence>MACSAQHVANKVLSSYQWRLATKKFDPTKNVSDEDLEVILEAGRLAPSSYGLEPWRFLVVNLREDQASEQSLRLKEKLYEPCYGARASLNGAHYLVILLARKNVNAESAYVKHMMHDIKQLPADFEPTYAAAFKNFQENMFDLVGNERATFDWACKQTYIALSNMLTMAAMIGVDSCPIEGFNREAVDKILEEEGLLDGGQYNDFGVSCMLSLGYRDMDPVQKRRQPAEDVIVKL</sequence>
<comment type="caution">
    <text evidence="9">The sequence shown here is derived from an EMBL/GenBank/DDBJ whole genome shotgun (WGS) entry which is preliminary data.</text>
</comment>
<evidence type="ECO:0000259" key="8">
    <source>
        <dbReference type="Pfam" id="PF00881"/>
    </source>
</evidence>
<evidence type="ECO:0000256" key="5">
    <source>
        <dbReference type="ARBA" id="ARBA00022857"/>
    </source>
</evidence>
<name>A0A930YSL4_9ACTN</name>
<dbReference type="InterPro" id="IPR033878">
    <property type="entry name" value="NfsB-like"/>
</dbReference>
<keyword evidence="3" id="KW-0285">Flavoprotein</keyword>
<dbReference type="InterPro" id="IPR050627">
    <property type="entry name" value="Nitroreductase/BluB"/>
</dbReference>
<dbReference type="Proteomes" id="UP000772566">
    <property type="component" value="Unassembled WGS sequence"/>
</dbReference>
<evidence type="ECO:0000256" key="4">
    <source>
        <dbReference type="ARBA" id="ARBA00022643"/>
    </source>
</evidence>
<dbReference type="Pfam" id="PF00881">
    <property type="entry name" value="Nitroreductase"/>
    <property type="match status" value="1"/>
</dbReference>
<evidence type="ECO:0000313" key="9">
    <source>
        <dbReference type="EMBL" id="MBF4809241.1"/>
    </source>
</evidence>
<dbReference type="AlphaFoldDB" id="A0A930YSL4"/>
<evidence type="ECO:0000313" key="10">
    <source>
        <dbReference type="Proteomes" id="UP000772566"/>
    </source>
</evidence>
<dbReference type="GO" id="GO:0046256">
    <property type="term" value="P:2,4,6-trinitrotoluene catabolic process"/>
    <property type="evidence" value="ECO:0007669"/>
    <property type="project" value="TreeGrafter"/>
</dbReference>
<evidence type="ECO:0000256" key="7">
    <source>
        <dbReference type="ARBA" id="ARBA00023027"/>
    </source>
</evidence>
<dbReference type="CDD" id="cd02149">
    <property type="entry name" value="NfsB-like"/>
    <property type="match status" value="1"/>
</dbReference>
<reference evidence="9" key="1">
    <citation type="submission" date="2020-04" db="EMBL/GenBank/DDBJ databases">
        <title>Deep metagenomics examines the oral microbiome during advanced dental caries in children, revealing novel taxa and co-occurrences with host molecules.</title>
        <authorList>
            <person name="Baker J.L."/>
            <person name="Morton J.T."/>
            <person name="Dinis M."/>
            <person name="Alvarez R."/>
            <person name="Tran N.C."/>
            <person name="Knight R."/>
            <person name="Edlund A."/>
        </authorList>
    </citation>
    <scope>NUCLEOTIDE SEQUENCE</scope>
    <source>
        <strain evidence="9">JCVI_22A_bin.2</strain>
    </source>
</reference>
<keyword evidence="6" id="KW-0560">Oxidoreductase</keyword>
<feature type="domain" description="Nitroreductase" evidence="8">
    <location>
        <begin position="18"/>
        <end position="192"/>
    </location>
</feature>
<dbReference type="EMBL" id="JABZGT010000164">
    <property type="protein sequence ID" value="MBF4809241.1"/>
    <property type="molecule type" value="Genomic_DNA"/>
</dbReference>
<comment type="similarity">
    <text evidence="2">Belongs to the nitroreductase family.</text>
</comment>
<dbReference type="InterPro" id="IPR029479">
    <property type="entry name" value="Nitroreductase"/>
</dbReference>
<dbReference type="SUPFAM" id="SSF55469">
    <property type="entry name" value="FMN-dependent nitroreductase-like"/>
    <property type="match status" value="1"/>
</dbReference>
<evidence type="ECO:0000256" key="3">
    <source>
        <dbReference type="ARBA" id="ARBA00022630"/>
    </source>
</evidence>
<gene>
    <name evidence="9" type="ORF">HXK23_03345</name>
</gene>
<dbReference type="PANTHER" id="PTHR23026">
    <property type="entry name" value="NADPH NITROREDUCTASE"/>
    <property type="match status" value="1"/>
</dbReference>
<keyword evidence="4" id="KW-0288">FMN</keyword>
<dbReference type="GO" id="GO:0046857">
    <property type="term" value="F:oxidoreductase activity, acting on other nitrogenous compounds as donors, with NAD or NADP as acceptor"/>
    <property type="evidence" value="ECO:0007669"/>
    <property type="project" value="TreeGrafter"/>
</dbReference>
<evidence type="ECO:0000256" key="1">
    <source>
        <dbReference type="ARBA" id="ARBA00001917"/>
    </source>
</evidence>
<keyword evidence="7" id="KW-0520">NAD</keyword>
<keyword evidence="5" id="KW-0521">NADP</keyword>
<evidence type="ECO:0000256" key="2">
    <source>
        <dbReference type="ARBA" id="ARBA00007118"/>
    </source>
</evidence>
<comment type="cofactor">
    <cofactor evidence="1">
        <name>FMN</name>
        <dbReference type="ChEBI" id="CHEBI:58210"/>
    </cofactor>
</comment>